<dbReference type="OrthoDB" id="3250520at2"/>
<dbReference type="Gene3D" id="3.40.50.720">
    <property type="entry name" value="NAD(P)-binding Rossmann-like Domain"/>
    <property type="match status" value="1"/>
</dbReference>
<proteinExistence type="predicted"/>
<reference evidence="2 3" key="1">
    <citation type="submission" date="2016-11" db="EMBL/GenBank/DDBJ databases">
        <authorList>
            <person name="Jaros S."/>
            <person name="Januszkiewicz K."/>
            <person name="Wedrychowicz H."/>
        </authorList>
    </citation>
    <scope>NUCLEOTIDE SEQUENCE [LARGE SCALE GENOMIC DNA]</scope>
    <source>
        <strain evidence="2 3">DSM 44523</strain>
    </source>
</reference>
<dbReference type="InterPro" id="IPR036291">
    <property type="entry name" value="NAD(P)-bd_dom_sf"/>
</dbReference>
<feature type="domain" description="NAD(P)-binding" evidence="1">
    <location>
        <begin position="9"/>
        <end position="179"/>
    </location>
</feature>
<gene>
    <name evidence="2" type="ORF">SAMN05444320_10278</name>
</gene>
<evidence type="ECO:0000313" key="2">
    <source>
        <dbReference type="EMBL" id="SHE95565.1"/>
    </source>
</evidence>
<keyword evidence="3" id="KW-1185">Reference proteome</keyword>
<dbReference type="InterPro" id="IPR016040">
    <property type="entry name" value="NAD(P)-bd_dom"/>
</dbReference>
<dbReference type="SUPFAM" id="SSF51735">
    <property type="entry name" value="NAD(P)-binding Rossmann-fold domains"/>
    <property type="match status" value="1"/>
</dbReference>
<organism evidence="2 3">
    <name type="scientific">Streptoalloteichus hindustanus</name>
    <dbReference type="NCBI Taxonomy" id="2017"/>
    <lineage>
        <taxon>Bacteria</taxon>
        <taxon>Bacillati</taxon>
        <taxon>Actinomycetota</taxon>
        <taxon>Actinomycetes</taxon>
        <taxon>Pseudonocardiales</taxon>
        <taxon>Pseudonocardiaceae</taxon>
        <taxon>Streptoalloteichus</taxon>
    </lineage>
</organism>
<protein>
    <submittedName>
        <fullName evidence="2">Uncharacterized conserved protein YbjT, contains NAD(P)-binding and DUF2867 domains</fullName>
    </submittedName>
</protein>
<dbReference type="RefSeq" id="WP_073480401.1">
    <property type="nucleotide sequence ID" value="NZ_FQVN01000002.1"/>
</dbReference>
<name>A0A1M4XQ38_STRHI</name>
<dbReference type="PANTHER" id="PTHR43162:SF1">
    <property type="entry name" value="PRESTALK A DIFFERENTIATION PROTEIN A"/>
    <property type="match status" value="1"/>
</dbReference>
<dbReference type="Proteomes" id="UP000184501">
    <property type="component" value="Unassembled WGS sequence"/>
</dbReference>
<dbReference type="STRING" id="2017.SAMN05444320_10278"/>
<dbReference type="Pfam" id="PF13460">
    <property type="entry name" value="NAD_binding_10"/>
    <property type="match status" value="1"/>
</dbReference>
<dbReference type="AlphaFoldDB" id="A0A1M4XQ38"/>
<dbReference type="EMBL" id="FQVN01000002">
    <property type="protein sequence ID" value="SHE95565.1"/>
    <property type="molecule type" value="Genomic_DNA"/>
</dbReference>
<dbReference type="Gene3D" id="3.90.25.10">
    <property type="entry name" value="UDP-galactose 4-epimerase, domain 1"/>
    <property type="match status" value="1"/>
</dbReference>
<evidence type="ECO:0000259" key="1">
    <source>
        <dbReference type="Pfam" id="PF13460"/>
    </source>
</evidence>
<sequence length="291" mass="31584">MSTRVLVTGASGNTGRPLVRLLREQGAWVRAATRHAASPEADEHVRFDWTDSSTHESALRDVDRIYLVAPVGVAEPEPLVQPFLALARRAGVRRVVVLSSSAIRDGDPGMGRLNHLARTMFPEWTVLRPSWFMQNFVGDHPVAHGIRAENQIVTATGDGRVGFVDAADIAAVAVRALLDEVPHNTEHLITGPEALSYTEVAALATELTGREVRHLSVSTMDFADRLVAAGYPAEFASVLAGLDEEIRQGSEDRTTDTVLRVTGRTPRSLRAFLTDHLPALHPGERGGVSRT</sequence>
<dbReference type="PANTHER" id="PTHR43162">
    <property type="match status" value="1"/>
</dbReference>
<dbReference type="InterPro" id="IPR051604">
    <property type="entry name" value="Ergot_Alk_Oxidoreductase"/>
</dbReference>
<evidence type="ECO:0000313" key="3">
    <source>
        <dbReference type="Proteomes" id="UP000184501"/>
    </source>
</evidence>
<accession>A0A1M4XQ38</accession>